<name>A0ABT5FG95_9GAMM</name>
<gene>
    <name evidence="1" type="ORF">PN838_16930</name>
</gene>
<keyword evidence="2" id="KW-1185">Reference proteome</keyword>
<comment type="caution">
    <text evidence="1">The sequence shown here is derived from an EMBL/GenBank/DDBJ whole genome shotgun (WGS) entry which is preliminary data.</text>
</comment>
<evidence type="ECO:0000313" key="2">
    <source>
        <dbReference type="Proteomes" id="UP001528411"/>
    </source>
</evidence>
<organism evidence="1 2">
    <name type="scientific">Psychrosphaera algicola</name>
    <dbReference type="NCBI Taxonomy" id="3023714"/>
    <lineage>
        <taxon>Bacteria</taxon>
        <taxon>Pseudomonadati</taxon>
        <taxon>Pseudomonadota</taxon>
        <taxon>Gammaproteobacteria</taxon>
        <taxon>Alteromonadales</taxon>
        <taxon>Pseudoalteromonadaceae</taxon>
        <taxon>Psychrosphaera</taxon>
    </lineage>
</organism>
<sequence>MKGENALAAGTSSQTGWNNITDALMNDGYGGITILRLNDVVNGLANTQYPKLINKLND</sequence>
<dbReference type="Proteomes" id="UP001528411">
    <property type="component" value="Unassembled WGS sequence"/>
</dbReference>
<proteinExistence type="predicted"/>
<dbReference type="EMBL" id="JAQOMS010000002">
    <property type="protein sequence ID" value="MDC2890139.1"/>
    <property type="molecule type" value="Genomic_DNA"/>
</dbReference>
<evidence type="ECO:0000313" key="1">
    <source>
        <dbReference type="EMBL" id="MDC2890139.1"/>
    </source>
</evidence>
<dbReference type="Gene3D" id="3.20.20.80">
    <property type="entry name" value="Glycosidases"/>
    <property type="match status" value="1"/>
</dbReference>
<accession>A0ABT5FG95</accession>
<protein>
    <submittedName>
        <fullName evidence="1">Uncharacterized protein</fullName>
    </submittedName>
</protein>
<reference evidence="1 2" key="1">
    <citation type="submission" date="2023-01" db="EMBL/GenBank/DDBJ databases">
        <title>Psychrosphaera sp. nov., isolated from marine algae.</title>
        <authorList>
            <person name="Bayburt H."/>
            <person name="Choi B.J."/>
            <person name="Kim J.M."/>
            <person name="Choi D.G."/>
            <person name="Jeon C.O."/>
        </authorList>
    </citation>
    <scope>NUCLEOTIDE SEQUENCE [LARGE SCALE GENOMIC DNA]</scope>
    <source>
        <strain evidence="1 2">G1-22</strain>
    </source>
</reference>